<comment type="subcellular location">
    <subcellularLocation>
        <location evidence="1">Cell membrane</location>
        <topology evidence="1">Multi-pass membrane protein</topology>
    </subcellularLocation>
</comment>
<comment type="similarity">
    <text evidence="2">Belongs to the resistance-nodulation-cell division (RND) (TC 2.A.6) family. MmpL subfamily.</text>
</comment>
<accession>N6YE47</accession>
<keyword evidence="3" id="KW-1003">Cell membrane</keyword>
<feature type="domain" description="SSD" evidence="8">
    <location>
        <begin position="248"/>
        <end position="373"/>
    </location>
</feature>
<evidence type="ECO:0000256" key="4">
    <source>
        <dbReference type="ARBA" id="ARBA00022692"/>
    </source>
</evidence>
<feature type="transmembrane region" description="Helical" evidence="7">
    <location>
        <begin position="319"/>
        <end position="342"/>
    </location>
</feature>
<dbReference type="AlphaFoldDB" id="N6YE47"/>
<dbReference type="SUPFAM" id="SSF82866">
    <property type="entry name" value="Multidrug efflux transporter AcrB transmembrane domain"/>
    <property type="match status" value="2"/>
</dbReference>
<feature type="transmembrane region" description="Helical" evidence="7">
    <location>
        <begin position="730"/>
        <end position="756"/>
    </location>
</feature>
<dbReference type="Proteomes" id="UP000013232">
    <property type="component" value="Unassembled WGS sequence"/>
</dbReference>
<dbReference type="Gene3D" id="1.20.1640.10">
    <property type="entry name" value="Multidrug efflux transporter AcrB transmembrane domain"/>
    <property type="match status" value="2"/>
</dbReference>
<dbReference type="PANTHER" id="PTHR33406:SF6">
    <property type="entry name" value="MEMBRANE PROTEIN YDGH-RELATED"/>
    <property type="match status" value="1"/>
</dbReference>
<name>N6YE47_THAL4</name>
<proteinExistence type="inferred from homology"/>
<evidence type="ECO:0000256" key="2">
    <source>
        <dbReference type="ARBA" id="ARBA00010157"/>
    </source>
</evidence>
<keyword evidence="4 7" id="KW-0812">Transmembrane</keyword>
<feature type="transmembrane region" description="Helical" evidence="7">
    <location>
        <begin position="274"/>
        <end position="298"/>
    </location>
</feature>
<dbReference type="eggNOG" id="COG1033">
    <property type="taxonomic scope" value="Bacteria"/>
</dbReference>
<evidence type="ECO:0000259" key="8">
    <source>
        <dbReference type="PROSITE" id="PS50156"/>
    </source>
</evidence>
<organism evidence="9 10">
    <name type="scientific">Thauera linaloolentis (strain DSM 12138 / JCM 21573 / CCUG 41526 / CIP 105981 / IAM 15112 / NBRC 102519 / 47Lol)</name>
    <dbReference type="NCBI Taxonomy" id="1123367"/>
    <lineage>
        <taxon>Bacteria</taxon>
        <taxon>Pseudomonadati</taxon>
        <taxon>Pseudomonadota</taxon>
        <taxon>Betaproteobacteria</taxon>
        <taxon>Rhodocyclales</taxon>
        <taxon>Zoogloeaceae</taxon>
        <taxon>Thauera</taxon>
    </lineage>
</organism>
<feature type="transmembrane region" description="Helical" evidence="7">
    <location>
        <begin position="698"/>
        <end position="718"/>
    </location>
</feature>
<evidence type="ECO:0000313" key="10">
    <source>
        <dbReference type="Proteomes" id="UP000013232"/>
    </source>
</evidence>
<dbReference type="InterPro" id="IPR050545">
    <property type="entry name" value="Mycobact_MmpL"/>
</dbReference>
<feature type="domain" description="SSD" evidence="8">
    <location>
        <begin position="629"/>
        <end position="755"/>
    </location>
</feature>
<keyword evidence="6 7" id="KW-0472">Membrane</keyword>
<dbReference type="GO" id="GO:0005886">
    <property type="term" value="C:plasma membrane"/>
    <property type="evidence" value="ECO:0007669"/>
    <property type="project" value="UniProtKB-SubCell"/>
</dbReference>
<dbReference type="InterPro" id="IPR000731">
    <property type="entry name" value="SSD"/>
</dbReference>
<dbReference type="Pfam" id="PF03176">
    <property type="entry name" value="MMPL"/>
    <property type="match status" value="2"/>
</dbReference>
<dbReference type="InterPro" id="IPR004869">
    <property type="entry name" value="MMPL_dom"/>
</dbReference>
<sequence length="770" mass="84842">MQNSWFQSLKRVVMQPRLMRWRPALAIIIAVHLVCGALLLRLDLNNAPGLYFPEDSPASVLERELRAQFPNDEFLVGLFSDDRIYSAQTVAAIHRLVERLGRHADVDRVFSVTSVDHIAGSADGFVVEPLVDADGLADETEEARRARVLGDRFAPGWLASRDGRSLAVIVRTQQLDESRQRQSIESEFHAAVEDERLQDKLVAVAGTVALDAAELRSMLHDSLVFTPLVMGLGLLLLYWVVGRLAPVVIGAVAMSTVVVFCVGVMAAIGLPYTLVTAMVPTLLSAYTVSNLLHLYAAAKRMQEAGFRRPKRIVFALQTVHAPSMFNVLTTAAGMLSLVLVQIPPIQVFGMVAALGVLTIYFVVFYLVPALLMKFDNRRWPREGSGFAWTKRLSYAFARFGMRRAGWVVGSALVVVVATVPLVLNVEAESDLLKFFGEAHPLTQSTARVEAELVGVTALEIVVDGTGRDAFKDAQRLGAIKALQSKVEALPEVDRALSMMDIVEEMNWAFNEEDPQFRRLPDDDRMLSQLLLVYDGRDLQELVDGEYQRMRILLNLNVHGANAIQDVIGKIEGLIAAEGVPGLKWQFAGYGRLFADQEDLLVTGQLHSFMGAFGQIFILLALLWRSVSTAIIGMLPNLAPLYFVFTLMGGMGINLDMATVLIAGVVLGITVDDTIHLFHSYHERRAKGMSTVFAVARSFEASGRAVMAVSLLLVSQFLLLSTSDFVPTANFGMLTAIGLLSGQMLELLLLPALLVLWSKLRQARVWRRSKD</sequence>
<feature type="transmembrane region" description="Helical" evidence="7">
    <location>
        <begin position="605"/>
        <end position="623"/>
    </location>
</feature>
<feature type="transmembrane region" description="Helical" evidence="7">
    <location>
        <begin position="404"/>
        <end position="423"/>
    </location>
</feature>
<feature type="transmembrane region" description="Helical" evidence="7">
    <location>
        <begin position="630"/>
        <end position="650"/>
    </location>
</feature>
<reference evidence="9 10" key="1">
    <citation type="submission" date="2012-09" db="EMBL/GenBank/DDBJ databases">
        <title>Draft Genome Sequences of 6 Strains from Genus Thauera.</title>
        <authorList>
            <person name="Liu B."/>
            <person name="Shapleigh J.P."/>
            <person name="Frostegard A.H."/>
        </authorList>
    </citation>
    <scope>NUCLEOTIDE SEQUENCE [LARGE SCALE GENOMIC DNA]</scope>
    <source>
        <strain evidence="10">47Lol / DSM 12138</strain>
    </source>
</reference>
<feature type="transmembrane region" description="Helical" evidence="7">
    <location>
        <begin position="223"/>
        <end position="241"/>
    </location>
</feature>
<dbReference type="PROSITE" id="PS50156">
    <property type="entry name" value="SSD"/>
    <property type="match status" value="2"/>
</dbReference>
<evidence type="ECO:0000256" key="1">
    <source>
        <dbReference type="ARBA" id="ARBA00004651"/>
    </source>
</evidence>
<evidence type="ECO:0000256" key="6">
    <source>
        <dbReference type="ARBA" id="ARBA00023136"/>
    </source>
</evidence>
<evidence type="ECO:0000313" key="9">
    <source>
        <dbReference type="EMBL" id="ENO89800.1"/>
    </source>
</evidence>
<feature type="transmembrane region" description="Helical" evidence="7">
    <location>
        <begin position="656"/>
        <end position="677"/>
    </location>
</feature>
<comment type="caution">
    <text evidence="9">The sequence shown here is derived from an EMBL/GenBank/DDBJ whole genome shotgun (WGS) entry which is preliminary data.</text>
</comment>
<feature type="transmembrane region" description="Helical" evidence="7">
    <location>
        <begin position="248"/>
        <end position="268"/>
    </location>
</feature>
<gene>
    <name evidence="9" type="ORF">C666_04485</name>
</gene>
<evidence type="ECO:0000256" key="7">
    <source>
        <dbReference type="SAM" id="Phobius"/>
    </source>
</evidence>
<evidence type="ECO:0000256" key="3">
    <source>
        <dbReference type="ARBA" id="ARBA00022475"/>
    </source>
</evidence>
<keyword evidence="10" id="KW-1185">Reference proteome</keyword>
<dbReference type="EMBL" id="AMXE01000009">
    <property type="protein sequence ID" value="ENO89800.1"/>
    <property type="molecule type" value="Genomic_DNA"/>
</dbReference>
<evidence type="ECO:0000256" key="5">
    <source>
        <dbReference type="ARBA" id="ARBA00022989"/>
    </source>
</evidence>
<feature type="transmembrane region" description="Helical" evidence="7">
    <location>
        <begin position="348"/>
        <end position="371"/>
    </location>
</feature>
<protein>
    <submittedName>
        <fullName evidence="9">RND efflux transporter</fullName>
    </submittedName>
</protein>
<dbReference type="PANTHER" id="PTHR33406">
    <property type="entry name" value="MEMBRANE PROTEIN MJ1562-RELATED"/>
    <property type="match status" value="1"/>
</dbReference>
<dbReference type="OrthoDB" id="9803781at2"/>
<dbReference type="STRING" id="1123367.GCA_000621305_03075"/>
<feature type="transmembrane region" description="Helical" evidence="7">
    <location>
        <begin position="21"/>
        <end position="42"/>
    </location>
</feature>
<keyword evidence="5 7" id="KW-1133">Transmembrane helix</keyword>